<evidence type="ECO:0000256" key="2">
    <source>
        <dbReference type="ARBA" id="ARBA00007577"/>
    </source>
</evidence>
<feature type="transmembrane region" description="Helical" evidence="16">
    <location>
        <begin position="986"/>
        <end position="1007"/>
    </location>
</feature>
<dbReference type="SUPFAM" id="SSF90123">
    <property type="entry name" value="ABC transporter transmembrane region"/>
    <property type="match status" value="2"/>
</dbReference>
<feature type="domain" description="ABC transmembrane type-1" evidence="18">
    <location>
        <begin position="87"/>
        <end position="391"/>
    </location>
</feature>
<feature type="transmembrane region" description="Helical" evidence="16">
    <location>
        <begin position="82"/>
        <end position="106"/>
    </location>
</feature>
<evidence type="ECO:0000256" key="15">
    <source>
        <dbReference type="SAM" id="MobiDB-lite"/>
    </source>
</evidence>
<dbReference type="GO" id="GO:0016887">
    <property type="term" value="F:ATP hydrolysis activity"/>
    <property type="evidence" value="ECO:0007669"/>
    <property type="project" value="InterPro"/>
</dbReference>
<dbReference type="GO" id="GO:0005524">
    <property type="term" value="F:ATP binding"/>
    <property type="evidence" value="ECO:0007669"/>
    <property type="project" value="UniProtKB-KW"/>
</dbReference>
<evidence type="ECO:0000256" key="9">
    <source>
        <dbReference type="ARBA" id="ARBA00023136"/>
    </source>
</evidence>
<name>S8ELP5_FOMSC</name>
<comment type="catalytic activity">
    <reaction evidence="13">
        <text>itraconazole(in) + ATP + H2O = itraconazole(out) + ADP + phosphate + H(+)</text>
        <dbReference type="Rhea" id="RHEA:33503"/>
        <dbReference type="ChEBI" id="CHEBI:6076"/>
        <dbReference type="ChEBI" id="CHEBI:15377"/>
        <dbReference type="ChEBI" id="CHEBI:15378"/>
        <dbReference type="ChEBI" id="CHEBI:30616"/>
        <dbReference type="ChEBI" id="CHEBI:43474"/>
        <dbReference type="ChEBI" id="CHEBI:456216"/>
    </reaction>
    <physiologicalReaction direction="left-to-right" evidence="13">
        <dbReference type="Rhea" id="RHEA:33504"/>
    </physiologicalReaction>
</comment>
<sequence length="1330" mass="144630">MAASDPVESSQEKGDARNSSISQEKGIVDMSRQQSPATLDEKAQKAIAAHPSPPSDSDKPTTTPVKPVSFLELFRFSTKLEIFLDMVGIIAAAAAGAAQPLMSLLFGNLTNAFVDFGTTTIEAKAGNVTAQNDLPRAASNFKRTAANDASYLVYIGIGMLACTYAYMLIWVWTAEVNAKRIRERYLQAVLRQDIAYFDNVGAGEVATRIQTDTHLVQQGISEKVAICVNFFAAFVTGFVLAYVRQWRLALAMSSMLPCIAITGGVMNKFVSGYMRLSLAYVADGGTLAEEVFSTIRTAQAFGSQHILAERYDSHIAKAKVSDMKAAIFHGCGLATFFFVIYGGYGLAFSFGTTLINEGHSNAGQIVNVILAILIGSFSLALLAPEMQAITHGMGAAAKLYETIDRVPDIDSANEEGLRPESCTGEIVFEHVKFNYPSRPDVPIVKDLSITFPAGKTTALVGASGSGKSTTISLVERFYDPLEGVVKLDGISLKDLNLKWLRTQIGLVSQEPTLFATTIKGNVEHGLIGTKWEHASEDEKFQLIKEACIKANADGFITKLPLGYETMVGERGFLLSGGQKQRIAIARAIVSDPKILLLDEATSALDTQSEGIVQDALDKAAAGRTTITIAHRLSTIKDADCIYVMGDGLLLESGTHKQLLQDESGPYSRLVAAQRLRDAREKRSADDTDDSTDVASAEEDYEKAAQEEVPLTRAKSGRSLASEILDQRNQEKAKQAGRQHNAITIFRRFFAINREHWDMYLYGSIAAICNGATYPAFGIVYAKGIDSFQSTDAHVRRHDGDRVALWFFLIAILSAIAIGMQNYFFASTAAQLTNKIRSLSFRAIVRQDIEYFDEDEHNTGQLTSGLSDNPQKVNGLAGITLGAIVQAISCLILGTIIGLIFAWKVGLVALACTPVLFSAGFVRLRVVVLKDQMNKRAHEQSAQLACEAAGAIRTVASLTREADCLQLYSQSLEGPLRTSNQSAIYSNFIYALSQAMSFFVIALIFWFGSRLVADGELSTFEFFVGLMSSTFSAIQAGNVFSFVPDISSAKGAAEDIITLLDSMPEIDAESTEGEIPDPKDVKGHIRFENVHFRYPTRPGVRVLRDLNLTVEPGTYVALVGASGCGKSTTIQLIERFYDSLHGTVYLDGRPVTEYNVSEYRKNIALVSQEPTLYSGTIRLNILLGATKPESEVTQEEIETACRNANILDFIQSLPQGFDTEVGGKGSQLSGGQKQRIAIARALLRNPKVLLLDEATSALDSNSEKVVQEALDKAAKGRTTIAIAHRLSTIQNADRIYFIKDGAVSESGTHDELLSLKGGYYEYVQLQALSRK</sequence>
<evidence type="ECO:0000256" key="1">
    <source>
        <dbReference type="ARBA" id="ARBA00004651"/>
    </source>
</evidence>
<dbReference type="Pfam" id="PF00005">
    <property type="entry name" value="ABC_tran"/>
    <property type="match status" value="2"/>
</dbReference>
<feature type="transmembrane region" description="Helical" evidence="16">
    <location>
        <begin position="364"/>
        <end position="383"/>
    </location>
</feature>
<feature type="transmembrane region" description="Helical" evidence="16">
    <location>
        <begin position="875"/>
        <end position="900"/>
    </location>
</feature>
<evidence type="ECO:0000256" key="11">
    <source>
        <dbReference type="ARBA" id="ARBA00047823"/>
    </source>
</evidence>
<dbReference type="CDD" id="cd18577">
    <property type="entry name" value="ABC_6TM_Pgp_ABCB1_D1_like"/>
    <property type="match status" value="1"/>
</dbReference>
<evidence type="ECO:0000313" key="20">
    <source>
        <dbReference type="Proteomes" id="UP000015241"/>
    </source>
</evidence>
<dbReference type="PROSITE" id="PS50893">
    <property type="entry name" value="ABC_TRANSPORTER_2"/>
    <property type="match status" value="2"/>
</dbReference>
<evidence type="ECO:0000313" key="19">
    <source>
        <dbReference type="EMBL" id="EPT05098.1"/>
    </source>
</evidence>
<dbReference type="Pfam" id="PF00664">
    <property type="entry name" value="ABC_membrane"/>
    <property type="match status" value="2"/>
</dbReference>
<evidence type="ECO:0000259" key="17">
    <source>
        <dbReference type="PROSITE" id="PS50893"/>
    </source>
</evidence>
<evidence type="ECO:0000256" key="3">
    <source>
        <dbReference type="ARBA" id="ARBA00022448"/>
    </source>
</evidence>
<dbReference type="PANTHER" id="PTHR43394">
    <property type="entry name" value="ATP-DEPENDENT PERMEASE MDL1, MITOCHONDRIAL"/>
    <property type="match status" value="1"/>
</dbReference>
<accession>S8ELP5</accession>
<dbReference type="GO" id="GO:0015421">
    <property type="term" value="F:ABC-type oligopeptide transporter activity"/>
    <property type="evidence" value="ECO:0007669"/>
    <property type="project" value="TreeGrafter"/>
</dbReference>
<feature type="domain" description="ABC transmembrane type-1" evidence="18">
    <location>
        <begin position="762"/>
        <end position="1047"/>
    </location>
</feature>
<keyword evidence="10" id="KW-0325">Glycoprotein</keyword>
<keyword evidence="9 16" id="KW-0472">Membrane</keyword>
<feature type="domain" description="ABC transporter" evidence="17">
    <location>
        <begin position="426"/>
        <end position="671"/>
    </location>
</feature>
<dbReference type="FunFam" id="1.20.1560.10:FF:000009">
    <property type="entry name" value="ABC transporter B family member 1"/>
    <property type="match status" value="1"/>
</dbReference>
<dbReference type="FunFam" id="1.20.1560.10:FF:000102">
    <property type="entry name" value="ABC multidrug transporter Mdr1"/>
    <property type="match status" value="1"/>
</dbReference>
<dbReference type="GO" id="GO:0090374">
    <property type="term" value="P:oligopeptide export from mitochondrion"/>
    <property type="evidence" value="ECO:0007669"/>
    <property type="project" value="TreeGrafter"/>
</dbReference>
<evidence type="ECO:0000256" key="16">
    <source>
        <dbReference type="SAM" id="Phobius"/>
    </source>
</evidence>
<dbReference type="InterPro" id="IPR027417">
    <property type="entry name" value="P-loop_NTPase"/>
</dbReference>
<feature type="region of interest" description="Disordered" evidence="15">
    <location>
        <begin position="677"/>
        <end position="716"/>
    </location>
</feature>
<dbReference type="InterPro" id="IPR011527">
    <property type="entry name" value="ABC1_TM_dom"/>
</dbReference>
<feature type="transmembrane region" description="Helical" evidence="16">
    <location>
        <begin position="249"/>
        <end position="270"/>
    </location>
</feature>
<keyword evidence="6" id="KW-0547">Nucleotide-binding</keyword>
<dbReference type="Proteomes" id="UP000015241">
    <property type="component" value="Unassembled WGS sequence"/>
</dbReference>
<comment type="subcellular location">
    <subcellularLocation>
        <location evidence="1">Cell membrane</location>
        <topology evidence="1">Multi-pass membrane protein</topology>
    </subcellularLocation>
</comment>
<feature type="transmembrane region" description="Helical" evidence="16">
    <location>
        <begin position="802"/>
        <end position="824"/>
    </location>
</feature>
<dbReference type="InterPro" id="IPR036640">
    <property type="entry name" value="ABC1_TM_sf"/>
</dbReference>
<keyword evidence="5" id="KW-0677">Repeat</keyword>
<evidence type="ECO:0000256" key="4">
    <source>
        <dbReference type="ARBA" id="ARBA00022692"/>
    </source>
</evidence>
<evidence type="ECO:0000256" key="12">
    <source>
        <dbReference type="ARBA" id="ARBA00047981"/>
    </source>
</evidence>
<organism evidence="19 20">
    <name type="scientific">Fomitopsis schrenkii</name>
    <name type="common">Brown rot fungus</name>
    <dbReference type="NCBI Taxonomy" id="2126942"/>
    <lineage>
        <taxon>Eukaryota</taxon>
        <taxon>Fungi</taxon>
        <taxon>Dikarya</taxon>
        <taxon>Basidiomycota</taxon>
        <taxon>Agaricomycotina</taxon>
        <taxon>Agaricomycetes</taxon>
        <taxon>Polyporales</taxon>
        <taxon>Fomitopsis</taxon>
    </lineage>
</organism>
<dbReference type="Gene3D" id="1.20.1560.10">
    <property type="entry name" value="ABC transporter type 1, transmembrane domain"/>
    <property type="match status" value="1"/>
</dbReference>
<evidence type="ECO:0000256" key="14">
    <source>
        <dbReference type="ARBA" id="ARBA00071954"/>
    </source>
</evidence>
<dbReference type="EMBL" id="KE504124">
    <property type="protein sequence ID" value="EPT05098.1"/>
    <property type="molecule type" value="Genomic_DNA"/>
</dbReference>
<dbReference type="PROSITE" id="PS00211">
    <property type="entry name" value="ABC_TRANSPORTER_1"/>
    <property type="match status" value="2"/>
</dbReference>
<feature type="transmembrane region" description="Helical" evidence="16">
    <location>
        <begin position="906"/>
        <end position="925"/>
    </location>
</feature>
<comment type="catalytic activity">
    <reaction evidence="11">
        <text>voriconazole(in) + ATP + H2O = voriconazole(out) + ADP + phosphate + H(+)</text>
        <dbReference type="Rhea" id="RHEA:61912"/>
        <dbReference type="ChEBI" id="CHEBI:10023"/>
        <dbReference type="ChEBI" id="CHEBI:15377"/>
        <dbReference type="ChEBI" id="CHEBI:15378"/>
        <dbReference type="ChEBI" id="CHEBI:30616"/>
        <dbReference type="ChEBI" id="CHEBI:43474"/>
        <dbReference type="ChEBI" id="CHEBI:456216"/>
    </reaction>
    <physiologicalReaction direction="left-to-right" evidence="11">
        <dbReference type="Rhea" id="RHEA:61913"/>
    </physiologicalReaction>
</comment>
<dbReference type="GO" id="GO:0009636">
    <property type="term" value="P:response to toxic substance"/>
    <property type="evidence" value="ECO:0007669"/>
    <property type="project" value="UniProtKB-ARBA"/>
</dbReference>
<feature type="transmembrane region" description="Helical" evidence="16">
    <location>
        <begin position="224"/>
        <end position="243"/>
    </location>
</feature>
<keyword evidence="8 16" id="KW-1133">Transmembrane helix</keyword>
<dbReference type="FunCoup" id="S8ELP5">
    <property type="interactions" value="14"/>
</dbReference>
<feature type="compositionally biased region" description="Acidic residues" evidence="15">
    <location>
        <begin position="686"/>
        <end position="700"/>
    </location>
</feature>
<dbReference type="InParanoid" id="S8ELP5"/>
<dbReference type="CDD" id="cd03249">
    <property type="entry name" value="ABC_MTABC3_MDL1_MDL2"/>
    <property type="match status" value="2"/>
</dbReference>
<evidence type="ECO:0000256" key="7">
    <source>
        <dbReference type="ARBA" id="ARBA00022840"/>
    </source>
</evidence>
<feature type="transmembrane region" description="Helical" evidence="16">
    <location>
        <begin position="325"/>
        <end position="344"/>
    </location>
</feature>
<dbReference type="OrthoDB" id="6500128at2759"/>
<protein>
    <recommendedName>
        <fullName evidence="14">ABC multidrug transporter MDR1</fullName>
    </recommendedName>
</protein>
<dbReference type="eggNOG" id="KOG0055">
    <property type="taxonomic scope" value="Eukaryota"/>
</dbReference>
<dbReference type="STRING" id="743788.S8ELP5"/>
<feature type="domain" description="ABC transporter" evidence="17">
    <location>
        <begin position="1084"/>
        <end position="1324"/>
    </location>
</feature>
<dbReference type="SUPFAM" id="SSF52540">
    <property type="entry name" value="P-loop containing nucleoside triphosphate hydrolases"/>
    <property type="match status" value="2"/>
</dbReference>
<dbReference type="InterPro" id="IPR003439">
    <property type="entry name" value="ABC_transporter-like_ATP-bd"/>
</dbReference>
<evidence type="ECO:0000256" key="5">
    <source>
        <dbReference type="ARBA" id="ARBA00022737"/>
    </source>
</evidence>
<dbReference type="FunFam" id="3.40.50.300:FF:000066">
    <property type="entry name" value="ABC transporter B family member 1"/>
    <property type="match status" value="1"/>
</dbReference>
<dbReference type="InterPro" id="IPR003593">
    <property type="entry name" value="AAA+_ATPase"/>
</dbReference>
<keyword evidence="7" id="KW-0067">ATP-binding</keyword>
<dbReference type="CDD" id="cd18578">
    <property type="entry name" value="ABC_6TM_Pgp_ABCB1_D2_like"/>
    <property type="match status" value="1"/>
</dbReference>
<evidence type="ECO:0000256" key="13">
    <source>
        <dbReference type="ARBA" id="ARBA00051750"/>
    </source>
</evidence>
<gene>
    <name evidence="19" type="ORF">FOMPIDRAFT_1021469</name>
</gene>
<proteinExistence type="inferred from homology"/>
<dbReference type="FunFam" id="3.40.50.300:FF:001370">
    <property type="entry name" value="p-GlycoProtein related"/>
    <property type="match status" value="1"/>
</dbReference>
<dbReference type="SMART" id="SM00382">
    <property type="entry name" value="AAA"/>
    <property type="match status" value="2"/>
</dbReference>
<dbReference type="InterPro" id="IPR039421">
    <property type="entry name" value="Type_1_exporter"/>
</dbReference>
<feature type="transmembrane region" description="Helical" evidence="16">
    <location>
        <begin position="758"/>
        <end position="782"/>
    </location>
</feature>
<feature type="region of interest" description="Disordered" evidence="15">
    <location>
        <begin position="1"/>
        <end position="63"/>
    </location>
</feature>
<dbReference type="PROSITE" id="PS50929">
    <property type="entry name" value="ABC_TM1F"/>
    <property type="match status" value="2"/>
</dbReference>
<dbReference type="GO" id="GO:0005743">
    <property type="term" value="C:mitochondrial inner membrane"/>
    <property type="evidence" value="ECO:0007669"/>
    <property type="project" value="TreeGrafter"/>
</dbReference>
<keyword evidence="20" id="KW-1185">Reference proteome</keyword>
<evidence type="ECO:0000256" key="10">
    <source>
        <dbReference type="ARBA" id="ARBA00023180"/>
    </source>
</evidence>
<dbReference type="GO" id="GO:0005886">
    <property type="term" value="C:plasma membrane"/>
    <property type="evidence" value="ECO:0007669"/>
    <property type="project" value="UniProtKB-SubCell"/>
</dbReference>
<keyword evidence="3" id="KW-0813">Transport</keyword>
<comment type="catalytic activity">
    <reaction evidence="12">
        <text>fluconazole(in) + ATP + H2O = fluconazole(out) + ADP + phosphate + H(+)</text>
        <dbReference type="Rhea" id="RHEA:61916"/>
        <dbReference type="ChEBI" id="CHEBI:15377"/>
        <dbReference type="ChEBI" id="CHEBI:15378"/>
        <dbReference type="ChEBI" id="CHEBI:30616"/>
        <dbReference type="ChEBI" id="CHEBI:43474"/>
        <dbReference type="ChEBI" id="CHEBI:46081"/>
        <dbReference type="ChEBI" id="CHEBI:456216"/>
    </reaction>
    <physiologicalReaction direction="left-to-right" evidence="12">
        <dbReference type="Rhea" id="RHEA:61917"/>
    </physiologicalReaction>
</comment>
<comment type="similarity">
    <text evidence="2">Belongs to the ABC transporter superfamily. ABCB family. Multidrug resistance exporter (TC 3.A.1.201) subfamily.</text>
</comment>
<evidence type="ECO:0000256" key="6">
    <source>
        <dbReference type="ARBA" id="ARBA00022741"/>
    </source>
</evidence>
<keyword evidence="4 16" id="KW-0812">Transmembrane</keyword>
<evidence type="ECO:0000259" key="18">
    <source>
        <dbReference type="PROSITE" id="PS50929"/>
    </source>
</evidence>
<feature type="transmembrane region" description="Helical" evidence="16">
    <location>
        <begin position="151"/>
        <end position="172"/>
    </location>
</feature>
<dbReference type="Gene3D" id="3.40.50.300">
    <property type="entry name" value="P-loop containing nucleotide triphosphate hydrolases"/>
    <property type="match status" value="2"/>
</dbReference>
<evidence type="ECO:0000256" key="8">
    <source>
        <dbReference type="ARBA" id="ARBA00022989"/>
    </source>
</evidence>
<dbReference type="HOGENOM" id="CLU_000604_17_2_1"/>
<dbReference type="PANTHER" id="PTHR43394:SF27">
    <property type="entry name" value="ATP-DEPENDENT TRANSLOCASE ABCB1-LIKE"/>
    <property type="match status" value="1"/>
</dbReference>
<reference evidence="19 20" key="1">
    <citation type="journal article" date="2012" name="Science">
        <title>The Paleozoic origin of enzymatic lignin decomposition reconstructed from 31 fungal genomes.</title>
        <authorList>
            <person name="Floudas D."/>
            <person name="Binder M."/>
            <person name="Riley R."/>
            <person name="Barry K."/>
            <person name="Blanchette R.A."/>
            <person name="Henrissat B."/>
            <person name="Martinez A.T."/>
            <person name="Otillar R."/>
            <person name="Spatafora J.W."/>
            <person name="Yadav J.S."/>
            <person name="Aerts A."/>
            <person name="Benoit I."/>
            <person name="Boyd A."/>
            <person name="Carlson A."/>
            <person name="Copeland A."/>
            <person name="Coutinho P.M."/>
            <person name="de Vries R.P."/>
            <person name="Ferreira P."/>
            <person name="Findley K."/>
            <person name="Foster B."/>
            <person name="Gaskell J."/>
            <person name="Glotzer D."/>
            <person name="Gorecki P."/>
            <person name="Heitman J."/>
            <person name="Hesse C."/>
            <person name="Hori C."/>
            <person name="Igarashi K."/>
            <person name="Jurgens J.A."/>
            <person name="Kallen N."/>
            <person name="Kersten P."/>
            <person name="Kohler A."/>
            <person name="Kuees U."/>
            <person name="Kumar T.K.A."/>
            <person name="Kuo A."/>
            <person name="LaButti K."/>
            <person name="Larrondo L.F."/>
            <person name="Lindquist E."/>
            <person name="Ling A."/>
            <person name="Lombard V."/>
            <person name="Lucas S."/>
            <person name="Lundell T."/>
            <person name="Martin R."/>
            <person name="McLaughlin D.J."/>
            <person name="Morgenstern I."/>
            <person name="Morin E."/>
            <person name="Murat C."/>
            <person name="Nagy L.G."/>
            <person name="Nolan M."/>
            <person name="Ohm R.A."/>
            <person name="Patyshakuliyeva A."/>
            <person name="Rokas A."/>
            <person name="Ruiz-Duenas F.J."/>
            <person name="Sabat G."/>
            <person name="Salamov A."/>
            <person name="Samejima M."/>
            <person name="Schmutz J."/>
            <person name="Slot J.C."/>
            <person name="St John F."/>
            <person name="Stenlid J."/>
            <person name="Sun H."/>
            <person name="Sun S."/>
            <person name="Syed K."/>
            <person name="Tsang A."/>
            <person name="Wiebenga A."/>
            <person name="Young D."/>
            <person name="Pisabarro A."/>
            <person name="Eastwood D.C."/>
            <person name="Martin F."/>
            <person name="Cullen D."/>
            <person name="Grigoriev I.V."/>
            <person name="Hibbett D.S."/>
        </authorList>
    </citation>
    <scope>NUCLEOTIDE SEQUENCE</scope>
    <source>
        <strain evidence="20">FP-58527</strain>
    </source>
</reference>
<dbReference type="InterPro" id="IPR017871">
    <property type="entry name" value="ABC_transporter-like_CS"/>
</dbReference>